<dbReference type="STRING" id="946362.F2UFN0"/>
<dbReference type="CDD" id="cd01089">
    <property type="entry name" value="PA2G4-like"/>
    <property type="match status" value="1"/>
</dbReference>
<keyword evidence="4" id="KW-1185">Reference proteome</keyword>
<feature type="domain" description="Peptidase M24" evidence="2">
    <location>
        <begin position="14"/>
        <end position="238"/>
    </location>
</feature>
<dbReference type="Pfam" id="PF00557">
    <property type="entry name" value="Peptidase_M24"/>
    <property type="match status" value="1"/>
</dbReference>
<dbReference type="InterPro" id="IPR000994">
    <property type="entry name" value="Pept_M24"/>
</dbReference>
<dbReference type="MEROPS" id="M24.978"/>
<dbReference type="Gene3D" id="3.90.230.10">
    <property type="entry name" value="Creatinase/methionine aminopeptidase superfamily"/>
    <property type="match status" value="1"/>
</dbReference>
<proteinExistence type="inferred from homology"/>
<evidence type="ECO:0000259" key="2">
    <source>
        <dbReference type="Pfam" id="PF00557"/>
    </source>
</evidence>
<evidence type="ECO:0000313" key="3">
    <source>
        <dbReference type="EMBL" id="EGD75598.1"/>
    </source>
</evidence>
<dbReference type="FunFam" id="1.10.10.10:FF:000029">
    <property type="entry name" value="Proliferation-associated 2G4, a"/>
    <property type="match status" value="1"/>
</dbReference>
<reference evidence="3" key="1">
    <citation type="submission" date="2009-08" db="EMBL/GenBank/DDBJ databases">
        <title>Annotation of Salpingoeca rosetta.</title>
        <authorList>
            <consortium name="The Broad Institute Genome Sequencing Platform"/>
            <person name="Russ C."/>
            <person name="Cuomo C."/>
            <person name="Burger G."/>
            <person name="Gray M.W."/>
            <person name="Holland P.W.H."/>
            <person name="King N."/>
            <person name="Lang F.B.F."/>
            <person name="Roger A.J."/>
            <person name="Ruiz-Trillo I."/>
            <person name="Young S.K."/>
            <person name="Zeng Q."/>
            <person name="Gargeya S."/>
            <person name="Alvarado L."/>
            <person name="Berlin A."/>
            <person name="Chapman S.B."/>
            <person name="Chen Z."/>
            <person name="Freedman E."/>
            <person name="Gellesch M."/>
            <person name="Goldberg J."/>
            <person name="Griggs A."/>
            <person name="Gujja S."/>
            <person name="Heilman E."/>
            <person name="Heiman D."/>
            <person name="Howarth C."/>
            <person name="Mehta T."/>
            <person name="Neiman D."/>
            <person name="Pearson M."/>
            <person name="Roberts A."/>
            <person name="Saif S."/>
            <person name="Shea T."/>
            <person name="Shenoy N."/>
            <person name="Sisk P."/>
            <person name="Stolte C."/>
            <person name="Sykes S."/>
            <person name="White J."/>
            <person name="Yandava C."/>
            <person name="Haas B."/>
            <person name="Nusbaum C."/>
            <person name="Birren B."/>
        </authorList>
    </citation>
    <scope>NUCLEOTIDE SEQUENCE [LARGE SCALE GENOMIC DNA]</scope>
    <source>
        <strain evidence="3">ATCC 50818</strain>
    </source>
</reference>
<gene>
    <name evidence="3" type="ORF">PTSG_06665</name>
</gene>
<dbReference type="RefSeq" id="XP_004992055.1">
    <property type="nucleotide sequence ID" value="XM_004991998.1"/>
</dbReference>
<dbReference type="FunCoup" id="F2UFN0">
    <property type="interactions" value="1924"/>
</dbReference>
<dbReference type="InParanoid" id="F2UFN0"/>
<dbReference type="PANTHER" id="PTHR10804:SF11">
    <property type="entry name" value="PROLIFERATION-ASSOCIATED PROTEIN 2G4"/>
    <property type="match status" value="1"/>
</dbReference>
<dbReference type="InterPro" id="IPR036388">
    <property type="entry name" value="WH-like_DNA-bd_sf"/>
</dbReference>
<dbReference type="InterPro" id="IPR036005">
    <property type="entry name" value="Creatinase/aminopeptidase-like"/>
</dbReference>
<dbReference type="KEGG" id="sre:PTSG_06665"/>
<dbReference type="eggNOG" id="KOG2776">
    <property type="taxonomic scope" value="Eukaryota"/>
</dbReference>
<dbReference type="InterPro" id="IPR036390">
    <property type="entry name" value="WH_DNA-bd_sf"/>
</dbReference>
<evidence type="ECO:0000313" key="4">
    <source>
        <dbReference type="Proteomes" id="UP000007799"/>
    </source>
</evidence>
<dbReference type="EMBL" id="GL832972">
    <property type="protein sequence ID" value="EGD75598.1"/>
    <property type="molecule type" value="Genomic_DNA"/>
</dbReference>
<dbReference type="SUPFAM" id="SSF55920">
    <property type="entry name" value="Creatinase/aminopeptidase"/>
    <property type="match status" value="1"/>
</dbReference>
<dbReference type="Proteomes" id="UP000007799">
    <property type="component" value="Unassembled WGS sequence"/>
</dbReference>
<dbReference type="PANTHER" id="PTHR10804">
    <property type="entry name" value="PROTEASE FAMILY M24 METHIONYL AMINOPEPTIDASE, AMINOPEPTIDASE P"/>
    <property type="match status" value="1"/>
</dbReference>
<dbReference type="AlphaFoldDB" id="F2UFN0"/>
<dbReference type="GeneID" id="16072613"/>
<dbReference type="Gene3D" id="1.10.10.10">
    <property type="entry name" value="Winged helix-like DNA-binding domain superfamily/Winged helix DNA-binding domain"/>
    <property type="match status" value="1"/>
</dbReference>
<dbReference type="OMA" id="SRMFYSE"/>
<dbReference type="OrthoDB" id="5876363at2759"/>
<organism evidence="4">
    <name type="scientific">Salpingoeca rosetta (strain ATCC 50818 / BSB-021)</name>
    <dbReference type="NCBI Taxonomy" id="946362"/>
    <lineage>
        <taxon>Eukaryota</taxon>
        <taxon>Choanoflagellata</taxon>
        <taxon>Craspedida</taxon>
        <taxon>Salpingoecidae</taxon>
        <taxon>Salpingoeca</taxon>
    </lineage>
</organism>
<dbReference type="SUPFAM" id="SSF46785">
    <property type="entry name" value="Winged helix' DNA-binding domain"/>
    <property type="match status" value="1"/>
</dbReference>
<dbReference type="InterPro" id="IPR047113">
    <property type="entry name" value="PA2G4/ARX1"/>
</dbReference>
<protein>
    <submittedName>
        <fullName evidence="3">Proliferation-associated protein 2G4</fullName>
    </submittedName>
</protein>
<accession>F2UFN0</accession>
<name>F2UFN0_SALR5</name>
<sequence length="369" mass="40323">MDAPGPENPEVLAKYEKAGEIASSVMRSLLAQCSAGAKVLDLCEKGDAMLTKELGSVYTGKVDGKNVPKGISFPTCVSVNNCVCHNSPLKSDKEQVIASGDVVKIDLGVHIDGYIGVCAHTVVVGAANAKPAKGRKADVVLAAYKAAHAAARMVKPGAKSQDITRAIAVVADAFKCKPIADMLSFQTHRFQLNTDKAIIQNPTEGSLKSHKECVFEENEVYAIDVLMSSGEGKARLGDARTTVFKQTDERYHLRGKHARNLFSEVRRKFHRMPFSLRSCESEIRARMGAKECVEHNLLEPYHVLFERAGEYVAQFRMTVLLLPGGNKIVSKVDFDATAFDSEYDMHEDALLKALDPNEPAEPEDSQDKK</sequence>
<comment type="similarity">
    <text evidence="1">Belongs to the peptidase M24 family.</text>
</comment>
<evidence type="ECO:0000256" key="1">
    <source>
        <dbReference type="ARBA" id="ARBA00007319"/>
    </source>
</evidence>